<dbReference type="AlphaFoldDB" id="A0A1H3QVN5"/>
<evidence type="ECO:0000313" key="3">
    <source>
        <dbReference type="Proteomes" id="UP000198935"/>
    </source>
</evidence>
<evidence type="ECO:0000313" key="2">
    <source>
        <dbReference type="EMBL" id="SDZ17497.1"/>
    </source>
</evidence>
<proteinExistence type="predicted"/>
<feature type="transmembrane region" description="Helical" evidence="1">
    <location>
        <begin position="30"/>
        <end position="47"/>
    </location>
</feature>
<keyword evidence="1" id="KW-0472">Membrane</keyword>
<keyword evidence="1" id="KW-1133">Transmembrane helix</keyword>
<keyword evidence="3" id="KW-1185">Reference proteome</keyword>
<evidence type="ECO:0000256" key="1">
    <source>
        <dbReference type="SAM" id="Phobius"/>
    </source>
</evidence>
<name>A0A1H3QVN5_9BACI</name>
<accession>A0A1H3QVN5</accession>
<reference evidence="3" key="1">
    <citation type="submission" date="2016-10" db="EMBL/GenBank/DDBJ databases">
        <authorList>
            <person name="Varghese N."/>
            <person name="Submissions S."/>
        </authorList>
    </citation>
    <scope>NUCLEOTIDE SEQUENCE [LARGE SCALE GENOMIC DNA]</scope>
    <source>
        <strain evidence="3">SP</strain>
    </source>
</reference>
<feature type="transmembrane region" description="Helical" evidence="1">
    <location>
        <begin position="7"/>
        <end position="24"/>
    </location>
</feature>
<organism evidence="2 3">
    <name type="scientific">Evansella caseinilytica</name>
    <dbReference type="NCBI Taxonomy" id="1503961"/>
    <lineage>
        <taxon>Bacteria</taxon>
        <taxon>Bacillati</taxon>
        <taxon>Bacillota</taxon>
        <taxon>Bacilli</taxon>
        <taxon>Bacillales</taxon>
        <taxon>Bacillaceae</taxon>
        <taxon>Evansella</taxon>
    </lineage>
</organism>
<gene>
    <name evidence="2" type="ORF">SAMN05421736_10774</name>
</gene>
<keyword evidence="1" id="KW-0812">Transmembrane</keyword>
<dbReference type="EMBL" id="FNPI01000007">
    <property type="protein sequence ID" value="SDZ17497.1"/>
    <property type="molecule type" value="Genomic_DNA"/>
</dbReference>
<dbReference type="Proteomes" id="UP000198935">
    <property type="component" value="Unassembled WGS sequence"/>
</dbReference>
<protein>
    <submittedName>
        <fullName evidence="2">Uncharacterized protein</fullName>
    </submittedName>
</protein>
<sequence>MKLWMTPICFLAIPVLYLIVGFLGFPQNGIIFWTGTAVLTLLGAYFTKHLPEVEESYS</sequence>